<keyword evidence="2" id="KW-1185">Reference proteome</keyword>
<sequence>MADDPRASSPNRSILPSLLDSVWLLIVLKRNDLAMEVTWTMLNCNCSVVDNIAQRSGGLIGLQQVPMNGPTSVSENDQHCFWRKSVWSR</sequence>
<evidence type="ECO:0000313" key="2">
    <source>
        <dbReference type="Proteomes" id="UP001196413"/>
    </source>
</evidence>
<dbReference type="Proteomes" id="UP001196413">
    <property type="component" value="Unassembled WGS sequence"/>
</dbReference>
<organism evidence="1 2">
    <name type="scientific">Parelaphostrongylus tenuis</name>
    <name type="common">Meningeal worm</name>
    <dbReference type="NCBI Taxonomy" id="148309"/>
    <lineage>
        <taxon>Eukaryota</taxon>
        <taxon>Metazoa</taxon>
        <taxon>Ecdysozoa</taxon>
        <taxon>Nematoda</taxon>
        <taxon>Chromadorea</taxon>
        <taxon>Rhabditida</taxon>
        <taxon>Rhabditina</taxon>
        <taxon>Rhabditomorpha</taxon>
        <taxon>Strongyloidea</taxon>
        <taxon>Metastrongylidae</taxon>
        <taxon>Parelaphostrongylus</taxon>
    </lineage>
</organism>
<name>A0AAD5MIE1_PARTN</name>
<accession>A0AAD5MIE1</accession>
<protein>
    <submittedName>
        <fullName evidence="1">Uncharacterized protein</fullName>
    </submittedName>
</protein>
<evidence type="ECO:0000313" key="1">
    <source>
        <dbReference type="EMBL" id="KAJ1358790.1"/>
    </source>
</evidence>
<dbReference type="AlphaFoldDB" id="A0AAD5MIE1"/>
<proteinExistence type="predicted"/>
<gene>
    <name evidence="1" type="ORF">KIN20_017309</name>
</gene>
<dbReference type="EMBL" id="JAHQIW010003472">
    <property type="protein sequence ID" value="KAJ1358790.1"/>
    <property type="molecule type" value="Genomic_DNA"/>
</dbReference>
<reference evidence="1" key="1">
    <citation type="submission" date="2021-06" db="EMBL/GenBank/DDBJ databases">
        <title>Parelaphostrongylus tenuis whole genome reference sequence.</title>
        <authorList>
            <person name="Garwood T.J."/>
            <person name="Larsen P.A."/>
            <person name="Fountain-Jones N.M."/>
            <person name="Garbe J.R."/>
            <person name="Macchietto M.G."/>
            <person name="Kania S.A."/>
            <person name="Gerhold R.W."/>
            <person name="Richards J.E."/>
            <person name="Wolf T.M."/>
        </authorList>
    </citation>
    <scope>NUCLEOTIDE SEQUENCE</scope>
    <source>
        <strain evidence="1">MNPRO001-30</strain>
        <tissue evidence="1">Meninges</tissue>
    </source>
</reference>
<comment type="caution">
    <text evidence="1">The sequence shown here is derived from an EMBL/GenBank/DDBJ whole genome shotgun (WGS) entry which is preliminary data.</text>
</comment>